<comment type="caution">
    <text evidence="2">The sequence shown here is derived from an EMBL/GenBank/DDBJ whole genome shotgun (WGS) entry which is preliminary data.</text>
</comment>
<reference evidence="2 3" key="1">
    <citation type="journal article" date="2018" name="Nat. Biotechnol.">
        <title>A standardized bacterial taxonomy based on genome phylogeny substantially revises the tree of life.</title>
        <authorList>
            <person name="Parks D.H."/>
            <person name="Chuvochina M."/>
            <person name="Waite D.W."/>
            <person name="Rinke C."/>
            <person name="Skarshewski A."/>
            <person name="Chaumeil P.A."/>
            <person name="Hugenholtz P."/>
        </authorList>
    </citation>
    <scope>NUCLEOTIDE SEQUENCE [LARGE SCALE GENOMIC DNA]</scope>
    <source>
        <strain evidence="2">UBA8739</strain>
    </source>
</reference>
<accession>A0A3B9IFG5</accession>
<protein>
    <recommendedName>
        <fullName evidence="1">DUF306 domain-containing protein</fullName>
    </recommendedName>
</protein>
<dbReference type="Pfam" id="PF03724">
    <property type="entry name" value="META"/>
    <property type="match status" value="1"/>
</dbReference>
<dbReference type="InterPro" id="IPR053147">
    <property type="entry name" value="Hsp_HslJ-like"/>
</dbReference>
<dbReference type="InterPro" id="IPR038670">
    <property type="entry name" value="HslJ-like_sf"/>
</dbReference>
<feature type="domain" description="DUF306" evidence="1">
    <location>
        <begin position="105"/>
        <end position="194"/>
    </location>
</feature>
<dbReference type="PANTHER" id="PTHR35535:SF2">
    <property type="entry name" value="DUF306 DOMAIN-CONTAINING PROTEIN"/>
    <property type="match status" value="1"/>
</dbReference>
<organism evidence="2 3">
    <name type="scientific">Tistrella mobilis</name>
    <dbReference type="NCBI Taxonomy" id="171437"/>
    <lineage>
        <taxon>Bacteria</taxon>
        <taxon>Pseudomonadati</taxon>
        <taxon>Pseudomonadota</taxon>
        <taxon>Alphaproteobacteria</taxon>
        <taxon>Geminicoccales</taxon>
        <taxon>Geminicoccaceae</taxon>
        <taxon>Tistrella</taxon>
    </lineage>
</organism>
<dbReference type="PANTHER" id="PTHR35535">
    <property type="entry name" value="HEAT SHOCK PROTEIN HSLJ"/>
    <property type="match status" value="1"/>
</dbReference>
<evidence type="ECO:0000313" key="3">
    <source>
        <dbReference type="Proteomes" id="UP000257706"/>
    </source>
</evidence>
<proteinExistence type="predicted"/>
<evidence type="ECO:0000313" key="2">
    <source>
        <dbReference type="EMBL" id="HAE45969.1"/>
    </source>
</evidence>
<dbReference type="Proteomes" id="UP000257706">
    <property type="component" value="Unassembled WGS sequence"/>
</dbReference>
<dbReference type="Gene3D" id="2.40.128.270">
    <property type="match status" value="1"/>
</dbReference>
<gene>
    <name evidence="2" type="ORF">DCK97_00980</name>
</gene>
<sequence length="213" mass="22453">MSRYCRWEAVIRAGRIGVATFKDAATSQAPGGSVMPASSAPAHRPVSAGYPSLRFGPRRFRSLRLMAAVAVPLALGACAGMQGEGGGGRPDLPLTGTVWAPDPAAPGAEAARFRFHDDGRMSARGPCNRMFGRYQTGVDDLPGSLRFGGIGATRMACDRQKTDAEMDLIDGLLAARQAEVEGNRLTIVTSDGRKMGFRAVDDATAPDPGKDMQ</sequence>
<dbReference type="AlphaFoldDB" id="A0A3B9IFG5"/>
<name>A0A3B9IFG5_9PROT</name>
<evidence type="ECO:0000259" key="1">
    <source>
        <dbReference type="Pfam" id="PF03724"/>
    </source>
</evidence>
<dbReference type="InterPro" id="IPR005184">
    <property type="entry name" value="DUF306_Meta_HslJ"/>
</dbReference>
<dbReference type="EMBL" id="DMAI01000013">
    <property type="protein sequence ID" value="HAE45969.1"/>
    <property type="molecule type" value="Genomic_DNA"/>
</dbReference>